<keyword evidence="1" id="KW-0732">Signal</keyword>
<dbReference type="EMBL" id="JACJIP010000010">
    <property type="protein sequence ID" value="MBA9085430.1"/>
    <property type="molecule type" value="Genomic_DNA"/>
</dbReference>
<comment type="caution">
    <text evidence="2">The sequence shown here is derived from an EMBL/GenBank/DDBJ whole genome shotgun (WGS) entry which is preliminary data.</text>
</comment>
<gene>
    <name evidence="2" type="ORF">FHR92_001896</name>
</gene>
<reference evidence="2 3" key="1">
    <citation type="submission" date="2020-08" db="EMBL/GenBank/DDBJ databases">
        <title>Genomic Encyclopedia of Type Strains, Phase III (KMG-III): the genomes of soil and plant-associated and newly described type strains.</title>
        <authorList>
            <person name="Whitman W."/>
        </authorList>
    </citation>
    <scope>NUCLEOTIDE SEQUENCE [LARGE SCALE GENOMIC DNA]</scope>
    <source>
        <strain evidence="2 3">CECT 8693</strain>
    </source>
</reference>
<dbReference type="GO" id="GO:0006355">
    <property type="term" value="P:regulation of DNA-templated transcription"/>
    <property type="evidence" value="ECO:0007669"/>
    <property type="project" value="InterPro"/>
</dbReference>
<evidence type="ECO:0000313" key="3">
    <source>
        <dbReference type="Proteomes" id="UP000567067"/>
    </source>
</evidence>
<feature type="signal peptide" evidence="1">
    <location>
        <begin position="1"/>
        <end position="31"/>
    </location>
</feature>
<feature type="chain" id="PRO_5039731605" evidence="1">
    <location>
        <begin position="32"/>
        <end position="295"/>
    </location>
</feature>
<accession>A0A7W3XRF6</accession>
<keyword evidence="3" id="KW-1185">Reference proteome</keyword>
<dbReference type="RefSeq" id="WP_182535295.1">
    <property type="nucleotide sequence ID" value="NZ_JACJIP010000010.1"/>
</dbReference>
<protein>
    <submittedName>
        <fullName evidence="2">Uncharacterized protein YidB (DUF937 family)</fullName>
    </submittedName>
</protein>
<dbReference type="AlphaFoldDB" id="A0A7W3XRF6"/>
<evidence type="ECO:0000256" key="1">
    <source>
        <dbReference type="SAM" id="SignalP"/>
    </source>
</evidence>
<name>A0A7W3XRF6_9BACL</name>
<sequence length="295" mass="33108">MNRKKRNRKWIMIPLCLGLAVSLITPGAVGFAEEIVENFQEMTLGSAPSTEHIVQVPNLEEKTLEDQVDNSHLEAFKEFRTTEQVVHESVEIQPQVNSSIAKSLSVDVQNKDLFQLTQEQMEDLIMKGYSIEDLYQLDELANKILIDPLTIAERKEGSDQSWAELESVLTKEIEANQLSSLSKEYQEQYSQLSKEKLTDHEKLVLLISYDLGKGSITELLDAYRDGGEKGVVTFKSKTTVQAQSKNSKSSKIAVDPDVLERIQALAKETGISESELLEQLQAAKEASKHALVEKE</sequence>
<organism evidence="2 3">
    <name type="scientific">Fontibacillus solani</name>
    <dbReference type="NCBI Taxonomy" id="1572857"/>
    <lineage>
        <taxon>Bacteria</taxon>
        <taxon>Bacillati</taxon>
        <taxon>Bacillota</taxon>
        <taxon>Bacilli</taxon>
        <taxon>Bacillales</taxon>
        <taxon>Paenibacillaceae</taxon>
        <taxon>Fontibacillus</taxon>
    </lineage>
</organism>
<evidence type="ECO:0000313" key="2">
    <source>
        <dbReference type="EMBL" id="MBA9085430.1"/>
    </source>
</evidence>
<proteinExistence type="predicted"/>
<dbReference type="Proteomes" id="UP000567067">
    <property type="component" value="Unassembled WGS sequence"/>
</dbReference>